<dbReference type="InterPro" id="IPR052462">
    <property type="entry name" value="SLIRP/GR-RBP-like"/>
</dbReference>
<dbReference type="InterPro" id="IPR012677">
    <property type="entry name" value="Nucleotide-bd_a/b_plait_sf"/>
</dbReference>
<proteinExistence type="evidence at transcript level"/>
<dbReference type="InterPro" id="IPR048289">
    <property type="entry name" value="RRM2_NsCP33-like"/>
</dbReference>
<keyword evidence="1 2" id="KW-0694">RNA-binding</keyword>
<evidence type="ECO:0000259" key="4">
    <source>
        <dbReference type="PROSITE" id="PS50102"/>
    </source>
</evidence>
<accession>Q9XEL4</accession>
<dbReference type="PROSITE" id="PS50102">
    <property type="entry name" value="RRM"/>
    <property type="match status" value="1"/>
</dbReference>
<name>Q9XEL4_PICGL</name>
<evidence type="ECO:0000256" key="2">
    <source>
        <dbReference type="PROSITE-ProRule" id="PRU00176"/>
    </source>
</evidence>
<dbReference type="GO" id="GO:0003723">
    <property type="term" value="F:RNA binding"/>
    <property type="evidence" value="ECO:0007669"/>
    <property type="project" value="UniProtKB-UniRule"/>
</dbReference>
<dbReference type="SUPFAM" id="SSF54928">
    <property type="entry name" value="RNA-binding domain, RBD"/>
    <property type="match status" value="1"/>
</dbReference>
<protein>
    <submittedName>
        <fullName evidence="5">Glycine-rich RNA-binding protein</fullName>
    </submittedName>
</protein>
<feature type="compositionally biased region" description="Gly residues" evidence="3">
    <location>
        <begin position="88"/>
        <end position="112"/>
    </location>
</feature>
<dbReference type="Pfam" id="PF00076">
    <property type="entry name" value="RRM_1"/>
    <property type="match status" value="1"/>
</dbReference>
<dbReference type="InterPro" id="IPR035979">
    <property type="entry name" value="RBD_domain_sf"/>
</dbReference>
<organism evidence="5">
    <name type="scientific">Picea glauca</name>
    <name type="common">White spruce</name>
    <name type="synonym">Pinus glauca</name>
    <dbReference type="NCBI Taxonomy" id="3330"/>
    <lineage>
        <taxon>Eukaryota</taxon>
        <taxon>Viridiplantae</taxon>
        <taxon>Streptophyta</taxon>
        <taxon>Embryophyta</taxon>
        <taxon>Tracheophyta</taxon>
        <taxon>Spermatophyta</taxon>
        <taxon>Pinopsida</taxon>
        <taxon>Pinidae</taxon>
        <taxon>Conifers I</taxon>
        <taxon>Pinales</taxon>
        <taxon>Pinaceae</taxon>
        <taxon>Picea</taxon>
    </lineage>
</organism>
<evidence type="ECO:0000313" key="5">
    <source>
        <dbReference type="EMBL" id="AAD28176.1"/>
    </source>
</evidence>
<reference evidence="5" key="1">
    <citation type="journal article" date="1999" name="Gene">
        <title>Isolation and characterization of a cDNA clone encoding a putative white spruce glycine-rich RNA binding protein.</title>
        <authorList>
            <person name="Richard S."/>
            <person name="Drevet C."/>
            <person name="Jouanin L."/>
            <person name="Seguin A."/>
        </authorList>
    </citation>
    <scope>NUCLEOTIDE SEQUENCE</scope>
    <source>
        <tissue evidence="5">Needles</tissue>
    </source>
</reference>
<evidence type="ECO:0000256" key="1">
    <source>
        <dbReference type="ARBA" id="ARBA00022884"/>
    </source>
</evidence>
<dbReference type="PANTHER" id="PTHR48027">
    <property type="entry name" value="HETEROGENEOUS NUCLEAR RIBONUCLEOPROTEIN 87F-RELATED"/>
    <property type="match status" value="1"/>
</dbReference>
<dbReference type="Gene3D" id="3.30.70.330">
    <property type="match status" value="1"/>
</dbReference>
<feature type="compositionally biased region" description="Gly residues" evidence="3">
    <location>
        <begin position="120"/>
        <end position="155"/>
    </location>
</feature>
<dbReference type="EMBL" id="AF109917">
    <property type="protein sequence ID" value="AAD28176.1"/>
    <property type="molecule type" value="mRNA"/>
</dbReference>
<dbReference type="OMA" id="INHRETG"/>
<dbReference type="AlphaFoldDB" id="Q9XEL4"/>
<sequence length="155" mass="15450">MASADVEFRCFVGGLAWSTDDRSLQEAFSPYGEVVESKIISDRETGRSRGFGFVTFNDEQSMRDAIDAMNGKMLDGRSITVNPAQSRGNGGGGGGGGSRGYRGGGGGGGYGGSRDRGDRGYGGGGGGYGGGGGGYGGGGGSRYGGGGSEGGSWRR</sequence>
<gene>
    <name evidence="5" type="primary">RNP</name>
</gene>
<dbReference type="SMART" id="SM00360">
    <property type="entry name" value="RRM"/>
    <property type="match status" value="1"/>
</dbReference>
<dbReference type="InterPro" id="IPR000504">
    <property type="entry name" value="RRM_dom"/>
</dbReference>
<feature type="domain" description="RRM" evidence="4">
    <location>
        <begin position="8"/>
        <end position="86"/>
    </location>
</feature>
<feature type="region of interest" description="Disordered" evidence="3">
    <location>
        <begin position="78"/>
        <end position="155"/>
    </location>
</feature>
<dbReference type="CDD" id="cd21608">
    <property type="entry name" value="RRM2_NsCP33_like"/>
    <property type="match status" value="1"/>
</dbReference>
<evidence type="ECO:0000256" key="3">
    <source>
        <dbReference type="SAM" id="MobiDB-lite"/>
    </source>
</evidence>